<feature type="transmembrane region" description="Helical" evidence="10">
    <location>
        <begin position="158"/>
        <end position="178"/>
    </location>
</feature>
<feature type="transmembrane region" description="Helical" evidence="10">
    <location>
        <begin position="379"/>
        <end position="398"/>
    </location>
</feature>
<keyword evidence="10" id="KW-0997">Cell inner membrane</keyword>
<comment type="caution">
    <text evidence="12">The sequence shown here is derived from an EMBL/GenBank/DDBJ whole genome shotgun (WGS) entry which is preliminary data.</text>
</comment>
<dbReference type="InterPro" id="IPR051050">
    <property type="entry name" value="Lipid_II_flippase_MurJ/MviN"/>
</dbReference>
<sequence>MRLLKSGIRVAILTIFSRISGFLRELFIASLFGVSELSDSIFFALKFPNLIRIALGEKAFFYNFVPFFSTKLIDSKKSAEQFASSIFTILIILLIILVIFIQLIMPYIMFVFVPGFYTVENKLKVTILLCRITIFYVILASIVVFIGEMLNSVGKFAVLAFSPILLNILIIAGTYLSSNFASSKVAICCSLIIAGLIQVLFVYINLKKAGIRLFFRIDRSDKNIKSFGSNLVYSMLSSGASQISNLISQIISSFFSGGISILSYADRIYQLPLAIIGISLNTVLLPELSKLYKQGLVDKAIILQKKTINISCFLALPAAVVIGMLSYPIAELVYQHGAFTQENTQKISLVIAISAFGLPTYILAKVITPAFYANCDTKTPMKIAICSSLLNITLSIFFARFFDYISIVLSNAISLLANIIFVLIAANKFSYYKFTKATAVFILKLLVSCVIMAITIYYLNNVVLYNKTTLLFKIFSLLICIAAGGLVYLVSCFALRVHHILHKA</sequence>
<evidence type="ECO:0000256" key="10">
    <source>
        <dbReference type="HAMAP-Rule" id="MF_02078"/>
    </source>
</evidence>
<dbReference type="PANTHER" id="PTHR47019">
    <property type="entry name" value="LIPID II FLIPPASE MURJ"/>
    <property type="match status" value="1"/>
</dbReference>
<dbReference type="GO" id="GO:0005886">
    <property type="term" value="C:plasma membrane"/>
    <property type="evidence" value="ECO:0007669"/>
    <property type="project" value="UniProtKB-SubCell"/>
</dbReference>
<evidence type="ECO:0000256" key="6">
    <source>
        <dbReference type="ARBA" id="ARBA00022989"/>
    </source>
</evidence>
<keyword evidence="10 11" id="KW-0961">Cell wall biogenesis/degradation</keyword>
<accession>A0A0F3P8A5</accession>
<dbReference type="UniPathway" id="UPA00219"/>
<evidence type="ECO:0000256" key="7">
    <source>
        <dbReference type="ARBA" id="ARBA00023136"/>
    </source>
</evidence>
<keyword evidence="2 10" id="KW-1003">Cell membrane</keyword>
<name>A0A0F3P8A5_ORITS</name>
<comment type="caution">
    <text evidence="10">Lacks conserved residue(s) required for the propagation of feature annotation.</text>
</comment>
<dbReference type="InterPro" id="IPR004268">
    <property type="entry name" value="MurJ"/>
</dbReference>
<comment type="function">
    <text evidence="8 10 11">Involved in peptidoglycan biosynthesis. Transports lipid-linked peptidoglycan precursors from the inner to the outer leaflet of the cytoplasmic membrane.</text>
</comment>
<proteinExistence type="inferred from homology"/>
<dbReference type="Pfam" id="PF03023">
    <property type="entry name" value="MurJ"/>
    <property type="match status" value="1"/>
</dbReference>
<gene>
    <name evidence="12" type="primary">mviN</name>
    <name evidence="10" type="synonym">murJ</name>
    <name evidence="12" type="ORF">OTSTA716_0895</name>
</gene>
<evidence type="ECO:0000256" key="2">
    <source>
        <dbReference type="ARBA" id="ARBA00022475"/>
    </source>
</evidence>
<comment type="similarity">
    <text evidence="9 10 11">Belongs to the MurJ/MviN family.</text>
</comment>
<dbReference type="GO" id="GO:0034204">
    <property type="term" value="P:lipid translocation"/>
    <property type="evidence" value="ECO:0007669"/>
    <property type="project" value="TreeGrafter"/>
</dbReference>
<keyword evidence="10 11" id="KW-0813">Transport</keyword>
<protein>
    <recommendedName>
        <fullName evidence="10">Probable lipid II flippase MurJ</fullName>
    </recommendedName>
</protein>
<feature type="transmembrane region" description="Helical" evidence="10">
    <location>
        <begin position="347"/>
        <end position="367"/>
    </location>
</feature>
<feature type="transmembrane region" description="Helical" evidence="10">
    <location>
        <begin position="404"/>
        <end position="426"/>
    </location>
</feature>
<dbReference type="PATRIC" id="fig|1359175.3.peg.1700"/>
<feature type="transmembrane region" description="Helical" evidence="10">
    <location>
        <begin position="86"/>
        <end position="113"/>
    </location>
</feature>
<evidence type="ECO:0000313" key="13">
    <source>
        <dbReference type="Proteomes" id="UP000033671"/>
    </source>
</evidence>
<evidence type="ECO:0000256" key="4">
    <source>
        <dbReference type="ARBA" id="ARBA00022960"/>
    </source>
</evidence>
<feature type="transmembrane region" description="Helical" evidence="10">
    <location>
        <begin position="125"/>
        <end position="146"/>
    </location>
</feature>
<dbReference type="PANTHER" id="PTHR47019:SF1">
    <property type="entry name" value="LIPID II FLIPPASE MURJ"/>
    <property type="match status" value="1"/>
</dbReference>
<keyword evidence="3 10" id="KW-0812">Transmembrane</keyword>
<dbReference type="GO" id="GO:0009252">
    <property type="term" value="P:peptidoglycan biosynthetic process"/>
    <property type="evidence" value="ECO:0007669"/>
    <property type="project" value="UniProtKB-UniRule"/>
</dbReference>
<evidence type="ECO:0000256" key="5">
    <source>
        <dbReference type="ARBA" id="ARBA00022984"/>
    </source>
</evidence>
<dbReference type="Proteomes" id="UP000033671">
    <property type="component" value="Unassembled WGS sequence"/>
</dbReference>
<evidence type="ECO:0000256" key="11">
    <source>
        <dbReference type="PIRNR" id="PIRNR002869"/>
    </source>
</evidence>
<dbReference type="GO" id="GO:0015648">
    <property type="term" value="F:lipid-linked peptidoglycan transporter activity"/>
    <property type="evidence" value="ECO:0007669"/>
    <property type="project" value="UniProtKB-UniRule"/>
</dbReference>
<evidence type="ECO:0000256" key="9">
    <source>
        <dbReference type="ARBA" id="ARBA00061532"/>
    </source>
</evidence>
<evidence type="ECO:0000256" key="3">
    <source>
        <dbReference type="ARBA" id="ARBA00022692"/>
    </source>
</evidence>
<feature type="transmembrane region" description="Helical" evidence="10">
    <location>
        <begin position="307"/>
        <end position="327"/>
    </location>
</feature>
<evidence type="ECO:0000256" key="1">
    <source>
        <dbReference type="ARBA" id="ARBA00004651"/>
    </source>
</evidence>
<dbReference type="PRINTS" id="PR01806">
    <property type="entry name" value="VIRFACTRMVIN"/>
</dbReference>
<feature type="transmembrane region" description="Helical" evidence="10">
    <location>
        <begin position="471"/>
        <end position="495"/>
    </location>
</feature>
<dbReference type="HAMAP" id="MF_02078">
    <property type="entry name" value="MurJ_MviN"/>
    <property type="match status" value="1"/>
</dbReference>
<dbReference type="RefSeq" id="WP_045917004.1">
    <property type="nucleotide sequence ID" value="NZ_LAOA01000027.1"/>
</dbReference>
<feature type="transmembrane region" description="Helical" evidence="10">
    <location>
        <begin position="184"/>
        <end position="206"/>
    </location>
</feature>
<keyword evidence="5 10" id="KW-0573">Peptidoglycan synthesis</keyword>
<dbReference type="AlphaFoldDB" id="A0A0F3P8A5"/>
<keyword evidence="4 10" id="KW-0133">Cell shape</keyword>
<feature type="transmembrane region" description="Helical" evidence="10">
    <location>
        <begin position="438"/>
        <end position="459"/>
    </location>
</feature>
<dbReference type="CDD" id="cd13123">
    <property type="entry name" value="MATE_MurJ_like"/>
    <property type="match status" value="1"/>
</dbReference>
<dbReference type="GO" id="GO:0071555">
    <property type="term" value="P:cell wall organization"/>
    <property type="evidence" value="ECO:0007669"/>
    <property type="project" value="UniProtKB-UniRule"/>
</dbReference>
<keyword evidence="7 10" id="KW-0472">Membrane</keyword>
<reference evidence="12 13" key="1">
    <citation type="submission" date="2015-01" db="EMBL/GenBank/DDBJ databases">
        <title>Genome Sequencing of Rickettsiales.</title>
        <authorList>
            <person name="Daugherty S.C."/>
            <person name="Su Q."/>
            <person name="Abolude K."/>
            <person name="Beier-Sexton M."/>
            <person name="Carlyon J.A."/>
            <person name="Carter R."/>
            <person name="Day N.P."/>
            <person name="Dumler S.J."/>
            <person name="Dyachenko V."/>
            <person name="Godinez A."/>
            <person name="Kurtti T.J."/>
            <person name="Lichay M."/>
            <person name="Mullins K.E."/>
            <person name="Ott S."/>
            <person name="Pappas-Brown V."/>
            <person name="Paris D.H."/>
            <person name="Patel P."/>
            <person name="Richards A.L."/>
            <person name="Sadzewicz L."/>
            <person name="Sears K."/>
            <person name="Seidman D."/>
            <person name="Sengamalay N."/>
            <person name="Stenos J."/>
            <person name="Tallon L.J."/>
            <person name="Vincent G."/>
            <person name="Fraser C.M."/>
            <person name="Munderloh U."/>
            <person name="Dunning-Hotopp J.C."/>
        </authorList>
    </citation>
    <scope>NUCLEOTIDE SEQUENCE [LARGE SCALE GENOMIC DNA]</scope>
    <source>
        <strain evidence="12 13">TA716</strain>
    </source>
</reference>
<evidence type="ECO:0000313" key="12">
    <source>
        <dbReference type="EMBL" id="KJV76187.1"/>
    </source>
</evidence>
<comment type="subcellular location">
    <subcellularLocation>
        <location evidence="10">Cell inner membrane</location>
        <topology evidence="10">Multi-pass membrane protein</topology>
    </subcellularLocation>
    <subcellularLocation>
        <location evidence="1">Cell membrane</location>
        <topology evidence="1">Multi-pass membrane protein</topology>
    </subcellularLocation>
</comment>
<evidence type="ECO:0000256" key="8">
    <source>
        <dbReference type="ARBA" id="ARBA00060041"/>
    </source>
</evidence>
<dbReference type="PIRSF" id="PIRSF002869">
    <property type="entry name" value="MviN"/>
    <property type="match status" value="1"/>
</dbReference>
<comment type="pathway">
    <text evidence="10">Cell wall biogenesis; peptidoglycan biosynthesis.</text>
</comment>
<keyword evidence="6 10" id="KW-1133">Transmembrane helix</keyword>
<dbReference type="EMBL" id="LAOA01000027">
    <property type="protein sequence ID" value="KJV76187.1"/>
    <property type="molecule type" value="Genomic_DNA"/>
</dbReference>
<organism evidence="12 13">
    <name type="scientific">Orientia tsutsugamushi str. TA716</name>
    <dbReference type="NCBI Taxonomy" id="1359175"/>
    <lineage>
        <taxon>Bacteria</taxon>
        <taxon>Pseudomonadati</taxon>
        <taxon>Pseudomonadota</taxon>
        <taxon>Alphaproteobacteria</taxon>
        <taxon>Rickettsiales</taxon>
        <taxon>Rickettsiaceae</taxon>
        <taxon>Rickettsieae</taxon>
        <taxon>Orientia</taxon>
    </lineage>
</organism>
<dbReference type="NCBIfam" id="TIGR01695">
    <property type="entry name" value="murJ_mviN"/>
    <property type="match status" value="1"/>
</dbReference>
<dbReference type="GO" id="GO:0008360">
    <property type="term" value="P:regulation of cell shape"/>
    <property type="evidence" value="ECO:0007669"/>
    <property type="project" value="UniProtKB-UniRule"/>
</dbReference>